<gene>
    <name evidence="2" type="ORF">ABOD76_11350</name>
</gene>
<organism evidence="2">
    <name type="scientific">Deinococcus sonorensis KR-87</name>
    <dbReference type="NCBI Taxonomy" id="694439"/>
    <lineage>
        <taxon>Bacteria</taxon>
        <taxon>Thermotogati</taxon>
        <taxon>Deinococcota</taxon>
        <taxon>Deinococci</taxon>
        <taxon>Deinococcales</taxon>
        <taxon>Deinococcaceae</taxon>
        <taxon>Deinococcus</taxon>
    </lineage>
</organism>
<accession>A0AAU7UER2</accession>
<protein>
    <submittedName>
        <fullName evidence="2">YsnF/AvaK domain-containing protein</fullName>
    </submittedName>
</protein>
<dbReference type="RefSeq" id="WP_350244961.1">
    <property type="nucleotide sequence ID" value="NZ_CP158299.1"/>
</dbReference>
<name>A0AAU7UER2_9DEIO</name>
<dbReference type="KEGG" id="dsc:ABOD76_11350"/>
<feature type="domain" description="DUF2382" evidence="1">
    <location>
        <begin position="24"/>
        <end position="134"/>
    </location>
</feature>
<dbReference type="PANTHER" id="PTHR38463:SF1">
    <property type="entry name" value="STRESS RESPONSE PROTEIN YSNF"/>
    <property type="match status" value="1"/>
</dbReference>
<dbReference type="Pfam" id="PF09557">
    <property type="entry name" value="DUF2382"/>
    <property type="match status" value="1"/>
</dbReference>
<dbReference type="InterPro" id="IPR052967">
    <property type="entry name" value="Stress_Response_Assoc"/>
</dbReference>
<sequence>MTDSHDPTQPVSVQSDTRELVGRLELRAERATLDKVRAEAGTVVVRRELRQRQEVLTVELMSEVLVIETKSGGPDVYLDGVLLPAGEPRELLLYTEMAEVTKVPHVVEEVKVYKEWRAVQRSVPVQLGYETLVVDEQLLPGAVDPTTP</sequence>
<proteinExistence type="predicted"/>
<evidence type="ECO:0000259" key="1">
    <source>
        <dbReference type="Pfam" id="PF09557"/>
    </source>
</evidence>
<reference evidence="2" key="1">
    <citation type="submission" date="2024-06" db="EMBL/GenBank/DDBJ databases">
        <title>Draft Genome Sequence of Deinococcus sonorensis Type Strain KR-87, a Biofilm Producing Representative of the Genus Deinococcus.</title>
        <authorList>
            <person name="Boren L.S."/>
            <person name="Grosso R.A."/>
            <person name="Hugenberg-Cox A.N."/>
            <person name="Hill J.T.E."/>
            <person name="Albert C.M."/>
            <person name="Tuohy J.M."/>
        </authorList>
    </citation>
    <scope>NUCLEOTIDE SEQUENCE</scope>
    <source>
        <strain evidence="2">KR-87</strain>
    </source>
</reference>
<dbReference type="EMBL" id="CP158299">
    <property type="protein sequence ID" value="XBV86873.1"/>
    <property type="molecule type" value="Genomic_DNA"/>
</dbReference>
<dbReference type="InterPro" id="IPR019060">
    <property type="entry name" value="DUF2382"/>
</dbReference>
<dbReference type="PANTHER" id="PTHR38463">
    <property type="entry name" value="STRESS RESPONSE PROTEIN YSNF"/>
    <property type="match status" value="1"/>
</dbReference>
<evidence type="ECO:0000313" key="2">
    <source>
        <dbReference type="EMBL" id="XBV86873.1"/>
    </source>
</evidence>
<dbReference type="AlphaFoldDB" id="A0AAU7UER2"/>